<dbReference type="PROSITE" id="PS50102">
    <property type="entry name" value="RRM"/>
    <property type="match status" value="2"/>
</dbReference>
<dbReference type="SUPFAM" id="SSF54928">
    <property type="entry name" value="RNA-binding domain, RBD"/>
    <property type="match status" value="2"/>
</dbReference>
<dbReference type="GO" id="GO:0003723">
    <property type="term" value="F:RNA binding"/>
    <property type="evidence" value="ECO:0007669"/>
    <property type="project" value="UniProtKB-UniRule"/>
</dbReference>
<dbReference type="Gene3D" id="3.30.70.330">
    <property type="match status" value="2"/>
</dbReference>
<reference evidence="4" key="4">
    <citation type="submission" date="2019-03" db="UniProtKB">
        <authorList>
            <consortium name="EnsemblPlants"/>
        </authorList>
    </citation>
    <scope>IDENTIFICATION</scope>
</reference>
<sequence length="520" mass="57057">MFSFLSRRTRKRLSSPPVAAVSKDLLHFRRVCSWTGPGQRFRPGRIHGARRRLGLLRPRPGGFLASRSPPSGRARDSGGGGRGPAVPDVVVISSDEEEEGDGSAPVARKLRFGDGGPTGGSNLALVKKGKCDGEEEEDGDCVVLDSDPDGPVAIVKQEGSSGFDGSLDELLVVAEKGQVACRDFPHSRHLCSSLPFGTTSHVRHCTMCYCFVCDVPAPCKYWGKGLSTDDHCHGTDDEMSWKILRQTFRLGRLTASYSEKYQNAVHPPMAPSTQQYVHHQVSDPQSHPSSMPVLLNAGQTVGAVRASHLTRAERGRGNAHTARVTRTATPCQQEPYQEEEDEDCTPKVYVGNLHYDVVSKDLAKLFEQAGVVEFSEVIYSRGTGQSRGYGFVTMSTVEEAELAVEMFDGFKLFGMLLIVHKAALRGARVETPSHQSKSAFRIYVGNLPSQVDDSWLEELFSKHGKVVDARVVYERRGGTWSLRGFGFVTMATEEETCDAVYALNKQILEGRALEIHFEPL</sequence>
<dbReference type="EnsemblPlants" id="AET4Gv20746400.5">
    <property type="protein sequence ID" value="AET4Gv20746400.5"/>
    <property type="gene ID" value="AET4Gv20746400"/>
</dbReference>
<dbReference type="Pfam" id="PF00076">
    <property type="entry name" value="RRM_1"/>
    <property type="match status" value="2"/>
</dbReference>
<dbReference type="PANTHER" id="PTHR33443:SF13">
    <property type="entry name" value="RRM DOMAIN-CONTAINING PROTEIN"/>
    <property type="match status" value="1"/>
</dbReference>
<feature type="domain" description="RRM" evidence="3">
    <location>
        <begin position="346"/>
        <end position="424"/>
    </location>
</feature>
<dbReference type="STRING" id="200361.A0A453J0T4"/>
<keyword evidence="1" id="KW-0694">RNA-binding</keyword>
<keyword evidence="5" id="KW-1185">Reference proteome</keyword>
<dbReference type="InterPro" id="IPR053234">
    <property type="entry name" value="RPM1_Interactor"/>
</dbReference>
<reference evidence="4" key="5">
    <citation type="journal article" date="2021" name="G3 (Bethesda)">
        <title>Aegilops tauschii genome assembly Aet v5.0 features greater sequence contiguity and improved annotation.</title>
        <authorList>
            <person name="Wang L."/>
            <person name="Zhu T."/>
            <person name="Rodriguez J.C."/>
            <person name="Deal K.R."/>
            <person name="Dubcovsky J."/>
            <person name="McGuire P.E."/>
            <person name="Lux T."/>
            <person name="Spannagl M."/>
            <person name="Mayer K.F.X."/>
            <person name="Baldrich P."/>
            <person name="Meyers B.C."/>
            <person name="Huo N."/>
            <person name="Gu Y.Q."/>
            <person name="Zhou H."/>
            <person name="Devos K.M."/>
            <person name="Bennetzen J.L."/>
            <person name="Unver T."/>
            <person name="Budak H."/>
            <person name="Gulick P.J."/>
            <person name="Galiba G."/>
            <person name="Kalapos B."/>
            <person name="Nelson D.R."/>
            <person name="Li P."/>
            <person name="You F.M."/>
            <person name="Luo M.C."/>
            <person name="Dvorak J."/>
        </authorList>
    </citation>
    <scope>NUCLEOTIDE SEQUENCE [LARGE SCALE GENOMIC DNA]</scope>
    <source>
        <strain evidence="4">cv. AL8/78</strain>
    </source>
</reference>
<evidence type="ECO:0000313" key="4">
    <source>
        <dbReference type="EnsemblPlants" id="AET4Gv20746400.5"/>
    </source>
</evidence>
<organism evidence="4 5">
    <name type="scientific">Aegilops tauschii subsp. strangulata</name>
    <name type="common">Goatgrass</name>
    <dbReference type="NCBI Taxonomy" id="200361"/>
    <lineage>
        <taxon>Eukaryota</taxon>
        <taxon>Viridiplantae</taxon>
        <taxon>Streptophyta</taxon>
        <taxon>Embryophyta</taxon>
        <taxon>Tracheophyta</taxon>
        <taxon>Spermatophyta</taxon>
        <taxon>Magnoliopsida</taxon>
        <taxon>Liliopsida</taxon>
        <taxon>Poales</taxon>
        <taxon>Poaceae</taxon>
        <taxon>BOP clade</taxon>
        <taxon>Pooideae</taxon>
        <taxon>Triticodae</taxon>
        <taxon>Triticeae</taxon>
        <taxon>Triticinae</taxon>
        <taxon>Aegilops</taxon>
    </lineage>
</organism>
<proteinExistence type="predicted"/>
<evidence type="ECO:0000256" key="1">
    <source>
        <dbReference type="PROSITE-ProRule" id="PRU00176"/>
    </source>
</evidence>
<dbReference type="InterPro" id="IPR035979">
    <property type="entry name" value="RBD_domain_sf"/>
</dbReference>
<reference evidence="5" key="1">
    <citation type="journal article" date="2014" name="Science">
        <title>Ancient hybridizations among the ancestral genomes of bread wheat.</title>
        <authorList>
            <consortium name="International Wheat Genome Sequencing Consortium,"/>
            <person name="Marcussen T."/>
            <person name="Sandve S.R."/>
            <person name="Heier L."/>
            <person name="Spannagl M."/>
            <person name="Pfeifer M."/>
            <person name="Jakobsen K.S."/>
            <person name="Wulff B.B."/>
            <person name="Steuernagel B."/>
            <person name="Mayer K.F."/>
            <person name="Olsen O.A."/>
        </authorList>
    </citation>
    <scope>NUCLEOTIDE SEQUENCE [LARGE SCALE GENOMIC DNA]</scope>
    <source>
        <strain evidence="5">cv. AL8/78</strain>
    </source>
</reference>
<feature type="compositionally biased region" description="Basic residues" evidence="2">
    <location>
        <begin position="42"/>
        <end position="54"/>
    </location>
</feature>
<protein>
    <recommendedName>
        <fullName evidence="3">RRM domain-containing protein</fullName>
    </recommendedName>
</protein>
<feature type="compositionally biased region" description="Low complexity" evidence="2">
    <location>
        <begin position="55"/>
        <end position="72"/>
    </location>
</feature>
<reference evidence="5" key="2">
    <citation type="journal article" date="2017" name="Nat. Plants">
        <title>The Aegilops tauschii genome reveals multiple impacts of transposons.</title>
        <authorList>
            <person name="Zhao G."/>
            <person name="Zou C."/>
            <person name="Li K."/>
            <person name="Wang K."/>
            <person name="Li T."/>
            <person name="Gao L."/>
            <person name="Zhang X."/>
            <person name="Wang H."/>
            <person name="Yang Z."/>
            <person name="Liu X."/>
            <person name="Jiang W."/>
            <person name="Mao L."/>
            <person name="Kong X."/>
            <person name="Jiao Y."/>
            <person name="Jia J."/>
        </authorList>
    </citation>
    <scope>NUCLEOTIDE SEQUENCE [LARGE SCALE GENOMIC DNA]</scope>
    <source>
        <strain evidence="5">cv. AL8/78</strain>
    </source>
</reference>
<dbReference type="SMART" id="SM00360">
    <property type="entry name" value="RRM"/>
    <property type="match status" value="2"/>
</dbReference>
<evidence type="ECO:0000256" key="2">
    <source>
        <dbReference type="SAM" id="MobiDB-lite"/>
    </source>
</evidence>
<dbReference type="InterPro" id="IPR000504">
    <property type="entry name" value="RRM_dom"/>
</dbReference>
<dbReference type="PANTHER" id="PTHR33443">
    <property type="entry name" value="ZGC:112980"/>
    <property type="match status" value="1"/>
</dbReference>
<dbReference type="AlphaFoldDB" id="A0A453J0T4"/>
<evidence type="ECO:0000313" key="5">
    <source>
        <dbReference type="Proteomes" id="UP000015105"/>
    </source>
</evidence>
<accession>A0A453J0T4</accession>
<dbReference type="InterPro" id="IPR012677">
    <property type="entry name" value="Nucleotide-bd_a/b_plait_sf"/>
</dbReference>
<feature type="region of interest" description="Disordered" evidence="2">
    <location>
        <begin position="42"/>
        <end position="87"/>
    </location>
</feature>
<dbReference type="Proteomes" id="UP000015105">
    <property type="component" value="Chromosome 4D"/>
</dbReference>
<feature type="domain" description="RRM" evidence="3">
    <location>
        <begin position="440"/>
        <end position="520"/>
    </location>
</feature>
<name>A0A453J0T4_AEGTS</name>
<evidence type="ECO:0000259" key="3">
    <source>
        <dbReference type="PROSITE" id="PS50102"/>
    </source>
</evidence>
<reference evidence="4" key="3">
    <citation type="journal article" date="2017" name="Nature">
        <title>Genome sequence of the progenitor of the wheat D genome Aegilops tauschii.</title>
        <authorList>
            <person name="Luo M.C."/>
            <person name="Gu Y.Q."/>
            <person name="Puiu D."/>
            <person name="Wang H."/>
            <person name="Twardziok S.O."/>
            <person name="Deal K.R."/>
            <person name="Huo N."/>
            <person name="Zhu T."/>
            <person name="Wang L."/>
            <person name="Wang Y."/>
            <person name="McGuire P.E."/>
            <person name="Liu S."/>
            <person name="Long H."/>
            <person name="Ramasamy R.K."/>
            <person name="Rodriguez J.C."/>
            <person name="Van S.L."/>
            <person name="Yuan L."/>
            <person name="Wang Z."/>
            <person name="Xia Z."/>
            <person name="Xiao L."/>
            <person name="Anderson O.D."/>
            <person name="Ouyang S."/>
            <person name="Liang Y."/>
            <person name="Zimin A.V."/>
            <person name="Pertea G."/>
            <person name="Qi P."/>
            <person name="Bennetzen J.L."/>
            <person name="Dai X."/>
            <person name="Dawson M.W."/>
            <person name="Muller H.G."/>
            <person name="Kugler K."/>
            <person name="Rivarola-Duarte L."/>
            <person name="Spannagl M."/>
            <person name="Mayer K.F.X."/>
            <person name="Lu F.H."/>
            <person name="Bevan M.W."/>
            <person name="Leroy P."/>
            <person name="Li P."/>
            <person name="You F.M."/>
            <person name="Sun Q."/>
            <person name="Liu Z."/>
            <person name="Lyons E."/>
            <person name="Wicker T."/>
            <person name="Salzberg S.L."/>
            <person name="Devos K.M."/>
            <person name="Dvorak J."/>
        </authorList>
    </citation>
    <scope>NUCLEOTIDE SEQUENCE [LARGE SCALE GENOMIC DNA]</scope>
    <source>
        <strain evidence="4">cv. AL8/78</strain>
    </source>
</reference>
<dbReference type="Gramene" id="AET4Gv20746400.5">
    <property type="protein sequence ID" value="AET4Gv20746400.5"/>
    <property type="gene ID" value="AET4Gv20746400"/>
</dbReference>